<evidence type="ECO:0000313" key="8">
    <source>
        <dbReference type="Proteomes" id="UP000676506"/>
    </source>
</evidence>
<dbReference type="PANTHER" id="PTHR32294">
    <property type="entry name" value="DNA POLYMERASE III SUBUNIT ALPHA"/>
    <property type="match status" value="1"/>
</dbReference>
<dbReference type="Pfam" id="PF17657">
    <property type="entry name" value="DNA_pol3_finger"/>
    <property type="match status" value="1"/>
</dbReference>
<organism evidence="7 8">
    <name type="scientific">Chloracidobacterium validum</name>
    <dbReference type="NCBI Taxonomy" id="2821543"/>
    <lineage>
        <taxon>Bacteria</taxon>
        <taxon>Pseudomonadati</taxon>
        <taxon>Acidobacteriota</taxon>
        <taxon>Terriglobia</taxon>
        <taxon>Terriglobales</taxon>
        <taxon>Acidobacteriaceae</taxon>
        <taxon>Chloracidobacterium</taxon>
    </lineage>
</organism>
<dbReference type="NCBIfam" id="NF004226">
    <property type="entry name" value="PRK05673.1"/>
    <property type="match status" value="1"/>
</dbReference>
<dbReference type="InterPro" id="IPR004013">
    <property type="entry name" value="PHP_dom"/>
</dbReference>
<dbReference type="NCBIfam" id="TIGR01445">
    <property type="entry name" value="intein_Nterm"/>
    <property type="match status" value="1"/>
</dbReference>
<dbReference type="RefSeq" id="WP_211428063.1">
    <property type="nucleotide sequence ID" value="NZ_CP072648.1"/>
</dbReference>
<dbReference type="Pfam" id="PF02811">
    <property type="entry name" value="PHP"/>
    <property type="match status" value="1"/>
</dbReference>
<dbReference type="InterPro" id="IPR041931">
    <property type="entry name" value="DNA_pol3_alpha_thumb_dom"/>
</dbReference>
<evidence type="ECO:0000256" key="2">
    <source>
        <dbReference type="ARBA" id="ARBA00022679"/>
    </source>
</evidence>
<proteinExistence type="predicted"/>
<dbReference type="InterPro" id="IPR011708">
    <property type="entry name" value="DNA_pol3_alpha_NTPase_dom"/>
</dbReference>
<dbReference type="PROSITE" id="PS50817">
    <property type="entry name" value="INTEIN_N_TER"/>
    <property type="match status" value="1"/>
</dbReference>
<keyword evidence="8" id="KW-1185">Reference proteome</keyword>
<dbReference type="SUPFAM" id="SSF51294">
    <property type="entry name" value="Hedgehog/intein (Hint) domain"/>
    <property type="match status" value="1"/>
</dbReference>
<protein>
    <recommendedName>
        <fullName evidence="1">DNA polymerase III subunit alpha</fullName>
    </recommendedName>
</protein>
<evidence type="ECO:0000313" key="7">
    <source>
        <dbReference type="EMBL" id="QUW02173.1"/>
    </source>
</evidence>
<dbReference type="InterPro" id="IPR003141">
    <property type="entry name" value="Pol/His_phosphatase_N"/>
</dbReference>
<keyword evidence="2 7" id="KW-0808">Transferase</keyword>
<dbReference type="CDD" id="cd12113">
    <property type="entry name" value="PHP_PolIIIA_DnaE3"/>
    <property type="match status" value="1"/>
</dbReference>
<dbReference type="SMART" id="SM00481">
    <property type="entry name" value="POLIIIAc"/>
    <property type="match status" value="1"/>
</dbReference>
<dbReference type="InterPro" id="IPR036844">
    <property type="entry name" value="Hint_dom_sf"/>
</dbReference>
<dbReference type="Proteomes" id="UP000676506">
    <property type="component" value="Chromosome 1"/>
</dbReference>
<feature type="domain" description="Polymerase/histidinol phosphatase N-terminal" evidence="6">
    <location>
        <begin position="7"/>
        <end position="74"/>
    </location>
</feature>
<dbReference type="EMBL" id="CP072648">
    <property type="protein sequence ID" value="QUW02173.1"/>
    <property type="molecule type" value="Genomic_DNA"/>
</dbReference>
<dbReference type="CDD" id="cd00081">
    <property type="entry name" value="Hint"/>
    <property type="match status" value="1"/>
</dbReference>
<dbReference type="NCBIfam" id="TIGR00594">
    <property type="entry name" value="polc"/>
    <property type="match status" value="1"/>
</dbReference>
<keyword evidence="5" id="KW-0239">DNA-directed DNA polymerase</keyword>
<reference evidence="7 8" key="1">
    <citation type="submission" date="2021-03" db="EMBL/GenBank/DDBJ databases">
        <title>Genomic and phenotypic characterization of Chloracidobacterium isolates provides evidence for multiple species.</title>
        <authorList>
            <person name="Saini M.K."/>
            <person name="Costas A.M.G."/>
            <person name="Tank M."/>
            <person name="Bryant D.A."/>
        </authorList>
    </citation>
    <scope>NUCLEOTIDE SEQUENCE [LARGE SCALE GENOMIC DNA]</scope>
    <source>
        <strain evidence="7 8">BV2-C</strain>
    </source>
</reference>
<keyword evidence="4" id="KW-0235">DNA replication</keyword>
<evidence type="ECO:0000256" key="5">
    <source>
        <dbReference type="ARBA" id="ARBA00022932"/>
    </source>
</evidence>
<gene>
    <name evidence="7" type="primary">dnaE</name>
    <name evidence="7" type="ORF">J8C06_07315</name>
</gene>
<evidence type="ECO:0000259" key="6">
    <source>
        <dbReference type="SMART" id="SM00481"/>
    </source>
</evidence>
<evidence type="ECO:0000256" key="1">
    <source>
        <dbReference type="ARBA" id="ARBA00019114"/>
    </source>
</evidence>
<dbReference type="SUPFAM" id="SSF89550">
    <property type="entry name" value="PHP domain-like"/>
    <property type="match status" value="1"/>
</dbReference>
<dbReference type="InterPro" id="IPR040982">
    <property type="entry name" value="DNA_pol3_finger"/>
</dbReference>
<dbReference type="InterPro" id="IPR016195">
    <property type="entry name" value="Pol/histidinol_Pase-like"/>
</dbReference>
<dbReference type="PANTHER" id="PTHR32294:SF0">
    <property type="entry name" value="DNA POLYMERASE III SUBUNIT ALPHA"/>
    <property type="match status" value="1"/>
</dbReference>
<accession>A0ABX8B959</accession>
<dbReference type="InterPro" id="IPR004805">
    <property type="entry name" value="DnaE2/DnaE/PolC"/>
</dbReference>
<dbReference type="GO" id="GO:0003887">
    <property type="term" value="F:DNA-directed DNA polymerase activity"/>
    <property type="evidence" value="ECO:0007669"/>
    <property type="project" value="UniProtKB-EC"/>
</dbReference>
<dbReference type="Gene3D" id="2.170.16.10">
    <property type="entry name" value="Hedgehog/Intein (Hint) domain"/>
    <property type="match status" value="1"/>
</dbReference>
<name>A0ABX8B959_9BACT</name>
<dbReference type="Gene3D" id="1.10.10.1600">
    <property type="entry name" value="Bacterial DNA polymerase III alpha subunit, thumb domain"/>
    <property type="match status" value="1"/>
</dbReference>
<keyword evidence="3 7" id="KW-0548">Nucleotidyltransferase</keyword>
<dbReference type="Pfam" id="PF07733">
    <property type="entry name" value="DNA_pol3_alpha"/>
    <property type="match status" value="1"/>
</dbReference>
<evidence type="ECO:0000256" key="3">
    <source>
        <dbReference type="ARBA" id="ARBA00022695"/>
    </source>
</evidence>
<dbReference type="InterPro" id="IPR006141">
    <property type="entry name" value="Intein_N"/>
</dbReference>
<evidence type="ECO:0000256" key="4">
    <source>
        <dbReference type="ARBA" id="ARBA00022705"/>
    </source>
</evidence>
<dbReference type="Gene3D" id="3.20.20.140">
    <property type="entry name" value="Metal-dependent hydrolases"/>
    <property type="match status" value="1"/>
</dbReference>
<sequence length="920" mass="102403">MATKDFVHLHLHSDYSLLDGAIQHGALAEQAQRLGFSAMAVTDHGNMFGAMGFANAMKKVGVKPIIGMEAYVARGSRHDRGKLDTEGERGTNHLILLATDETGYKNLVKLASLGYTEGYYYKPRIDKEVLHAHREGLVALSACMSGVPASLILRDKPDRAACEVGEYNEIFGRGRYFLELQLHRGVEEAQTKVNRALTEIAERLDVPLVVTNDAHFLTEADHEAHRALLCLQTGKPLREASFHYSPDHYVKSQEEMWALWGNENPEALRNTLRIAEMCTFEFGKSPNYLPVFPVPEGFTLTSYFEHVTRCGLDERLRQNASAEPEKYQARLDYEIGIIERMGYEGYFLIVWDFIRHARERGIPVGPGRGSAAGSLVAYALHITDVDPIAHDLLFERFLNPERVSMPDIDVDFCMRGRSTVIEYVSQFYGRENVSQIATFGTMASRAVIKDVGRVLEMPYPEVEKIAKLIPPPQRGRNVSIADALKMVPELKEAYDRKPEVKRLIDLAQRLEGGARHSSIHAAGVVISPRPVHELVPVFKTKTRDRERGEVEVTATQYNMNDLEKAGMLKMDFLGLTTLTIIEDCLASIEKETGTRPDLTTIPVDDPAALKMFADGKTNAVFQFEGDGISEIARRLKPSGLDDIVALNALYRPGPLDSGMVDDYIERRHGRRRVTYDFKELKGVLETTYGVPVFQEQIMAIFQQLAGYSLGEADLVRRAMGKKKREELDAHKAKFIAQAVERGHDRAKLEKLWQQLEGFADYAFNKCVTGDATLVDAATGEAVTVGELVTRLESASRVAGQDVEAPQSAAHQAPLQTYSWDGQAVVLNELVDAFPTGEKDVVEVELEDGRTLRCTLDHKFYTRDADGQAVFLPLRDILARGLALYAWDEPASVRPDRVQPEAVAARTLPLPGARAAGSPGH</sequence>